<proteinExistence type="predicted"/>
<reference evidence="1 2" key="1">
    <citation type="submission" date="2019-06" db="EMBL/GenBank/DDBJ databases">
        <title>Whole genome shotgun sequence of Brevibacillus formosus NBRC 15716.</title>
        <authorList>
            <person name="Hosoyama A."/>
            <person name="Uohara A."/>
            <person name="Ohji S."/>
            <person name="Ichikawa N."/>
        </authorList>
    </citation>
    <scope>NUCLEOTIDE SEQUENCE [LARGE SCALE GENOMIC DNA]</scope>
    <source>
        <strain evidence="1 2">NBRC 15716</strain>
    </source>
</reference>
<protein>
    <submittedName>
        <fullName evidence="1">Uncharacterized protein</fullName>
    </submittedName>
</protein>
<dbReference type="PROSITE" id="PS51257">
    <property type="entry name" value="PROKAR_LIPOPROTEIN"/>
    <property type="match status" value="1"/>
</dbReference>
<dbReference type="Proteomes" id="UP000319498">
    <property type="component" value="Unassembled WGS sequence"/>
</dbReference>
<comment type="caution">
    <text evidence="1">The sequence shown here is derived from an EMBL/GenBank/DDBJ whole genome shotgun (WGS) entry which is preliminary data.</text>
</comment>
<dbReference type="RefSeq" id="WP_162837773.1">
    <property type="nucleotide sequence ID" value="NZ_BJOL01000042.1"/>
</dbReference>
<keyword evidence="2" id="KW-1185">Reference proteome</keyword>
<accession>A0ABQ0TFI7</accession>
<name>A0ABQ0TFI7_9BACL</name>
<sequence length="50" mass="5327">MNKMISILAVMAIVLPLTVGLLLNGPQNLFSACTQFFGDLLAEVTRFGTG</sequence>
<evidence type="ECO:0000313" key="2">
    <source>
        <dbReference type="Proteomes" id="UP000319498"/>
    </source>
</evidence>
<dbReference type="GeneID" id="87589208"/>
<dbReference type="EMBL" id="BJOL01000042">
    <property type="protein sequence ID" value="GED61244.1"/>
    <property type="molecule type" value="Genomic_DNA"/>
</dbReference>
<organism evidence="1 2">
    <name type="scientific">Brevibacillus formosus</name>
    <dbReference type="NCBI Taxonomy" id="54913"/>
    <lineage>
        <taxon>Bacteria</taxon>
        <taxon>Bacillati</taxon>
        <taxon>Bacillota</taxon>
        <taxon>Bacilli</taxon>
        <taxon>Bacillales</taxon>
        <taxon>Paenibacillaceae</taxon>
        <taxon>Brevibacillus</taxon>
    </lineage>
</organism>
<gene>
    <name evidence="1" type="ORF">BFO01nite_53760</name>
</gene>
<evidence type="ECO:0000313" key="1">
    <source>
        <dbReference type="EMBL" id="GED61244.1"/>
    </source>
</evidence>